<evidence type="ECO:0000256" key="5">
    <source>
        <dbReference type="ARBA" id="ARBA00023136"/>
    </source>
</evidence>
<proteinExistence type="predicted"/>
<accession>A0A9D1AFH5</accession>
<dbReference type="Proteomes" id="UP000824179">
    <property type="component" value="Unassembled WGS sequence"/>
</dbReference>
<keyword evidence="2" id="KW-1003">Cell membrane</keyword>
<feature type="transmembrane region" description="Helical" evidence="6">
    <location>
        <begin position="109"/>
        <end position="135"/>
    </location>
</feature>
<evidence type="ECO:0000256" key="1">
    <source>
        <dbReference type="ARBA" id="ARBA00004651"/>
    </source>
</evidence>
<feature type="transmembrane region" description="Helical" evidence="6">
    <location>
        <begin position="305"/>
        <end position="330"/>
    </location>
</feature>
<keyword evidence="3 6" id="KW-0812">Transmembrane</keyword>
<evidence type="ECO:0000256" key="2">
    <source>
        <dbReference type="ARBA" id="ARBA00022475"/>
    </source>
</evidence>
<feature type="transmembrane region" description="Helical" evidence="6">
    <location>
        <begin position="250"/>
        <end position="270"/>
    </location>
</feature>
<evidence type="ECO:0000256" key="3">
    <source>
        <dbReference type="ARBA" id="ARBA00022692"/>
    </source>
</evidence>
<reference evidence="8" key="1">
    <citation type="submission" date="2020-10" db="EMBL/GenBank/DDBJ databases">
        <authorList>
            <person name="Gilroy R."/>
        </authorList>
    </citation>
    <scope>NUCLEOTIDE SEQUENCE</scope>
    <source>
        <strain evidence="8">ChiW25-3613</strain>
    </source>
</reference>
<feature type="transmembrane region" description="Helical" evidence="6">
    <location>
        <begin position="155"/>
        <end position="177"/>
    </location>
</feature>
<evidence type="ECO:0000256" key="4">
    <source>
        <dbReference type="ARBA" id="ARBA00022989"/>
    </source>
</evidence>
<feature type="transmembrane region" description="Helical" evidence="6">
    <location>
        <begin position="12"/>
        <end position="31"/>
    </location>
</feature>
<comment type="subcellular location">
    <subcellularLocation>
        <location evidence="1">Cell membrane</location>
        <topology evidence="1">Multi-pass membrane protein</topology>
    </subcellularLocation>
</comment>
<dbReference type="Pfam" id="PF02687">
    <property type="entry name" value="FtsX"/>
    <property type="match status" value="2"/>
</dbReference>
<dbReference type="GO" id="GO:0005886">
    <property type="term" value="C:plasma membrane"/>
    <property type="evidence" value="ECO:0007669"/>
    <property type="project" value="UniProtKB-SubCell"/>
</dbReference>
<organism evidence="8 9">
    <name type="scientific">Candidatus Coproplasma stercoripullorum</name>
    <dbReference type="NCBI Taxonomy" id="2840751"/>
    <lineage>
        <taxon>Bacteria</taxon>
        <taxon>Bacillati</taxon>
        <taxon>Bacillota</taxon>
        <taxon>Clostridia</taxon>
        <taxon>Eubacteriales</taxon>
        <taxon>Candidatus Coproplasma</taxon>
    </lineage>
</organism>
<gene>
    <name evidence="8" type="ORF">IAB90_02730</name>
</gene>
<feature type="transmembrane region" description="Helical" evidence="6">
    <location>
        <begin position="60"/>
        <end position="81"/>
    </location>
</feature>
<dbReference type="EMBL" id="DVHB01000050">
    <property type="protein sequence ID" value="HIR39275.1"/>
    <property type="molecule type" value="Genomic_DNA"/>
</dbReference>
<sequence>MVISFKSLLKLSCIFIVACCAAFVCTLFLSYNADLEAIAENITSGEALVLLGAQRSMGKVTVAVTGGCLGATSAVMLLFYVKNYIDAHSRELGILKALGYSDISVARKFAIFGLSMFLGCAAGYAAGFLYLPRFYAVQNADGMFPEMSPAFHPEIFFALVIAPSAVFSVLAVLFALIRLRAPALDLMYCRRNIKVKQRAYNEKLSFLKALKRDTLKAHKLLAFFVAFSAFCFSAMVQMSFSMNELASNTFAAMILSIGLILAYTSLLMSLSSAVKGNAETIALMHALGYSSAQCRRAVLGAYRPLAYIGFAIGTAYQYGLLKLVVTMIFSDVADMPEYNFSLRALLIALAAFIVSYEAIMFLYSFRLKKLTLKMVFDR</sequence>
<evidence type="ECO:0000259" key="7">
    <source>
        <dbReference type="Pfam" id="PF02687"/>
    </source>
</evidence>
<reference evidence="8" key="2">
    <citation type="journal article" date="2021" name="PeerJ">
        <title>Extensive microbial diversity within the chicken gut microbiome revealed by metagenomics and culture.</title>
        <authorList>
            <person name="Gilroy R."/>
            <person name="Ravi A."/>
            <person name="Getino M."/>
            <person name="Pursley I."/>
            <person name="Horton D.L."/>
            <person name="Alikhan N.F."/>
            <person name="Baker D."/>
            <person name="Gharbi K."/>
            <person name="Hall N."/>
            <person name="Watson M."/>
            <person name="Adriaenssens E.M."/>
            <person name="Foster-Nyarko E."/>
            <person name="Jarju S."/>
            <person name="Secka A."/>
            <person name="Antonio M."/>
            <person name="Oren A."/>
            <person name="Chaudhuri R.R."/>
            <person name="La Ragione R."/>
            <person name="Hildebrand F."/>
            <person name="Pallen M.J."/>
        </authorList>
    </citation>
    <scope>NUCLEOTIDE SEQUENCE</scope>
    <source>
        <strain evidence="8">ChiW25-3613</strain>
    </source>
</reference>
<dbReference type="InterPro" id="IPR003838">
    <property type="entry name" value="ABC3_permease_C"/>
</dbReference>
<evidence type="ECO:0000313" key="8">
    <source>
        <dbReference type="EMBL" id="HIR39275.1"/>
    </source>
</evidence>
<feature type="domain" description="ABC3 transporter permease C-terminal" evidence="7">
    <location>
        <begin position="70"/>
        <end position="180"/>
    </location>
</feature>
<keyword evidence="5 6" id="KW-0472">Membrane</keyword>
<dbReference type="AlphaFoldDB" id="A0A9D1AFH5"/>
<comment type="caution">
    <text evidence="8">The sequence shown here is derived from an EMBL/GenBank/DDBJ whole genome shotgun (WGS) entry which is preliminary data.</text>
</comment>
<keyword evidence="4 6" id="KW-1133">Transmembrane helix</keyword>
<evidence type="ECO:0000256" key="6">
    <source>
        <dbReference type="SAM" id="Phobius"/>
    </source>
</evidence>
<protein>
    <submittedName>
        <fullName evidence="8">ABC transporter permease</fullName>
    </submittedName>
</protein>
<feature type="domain" description="ABC3 transporter permease C-terminal" evidence="7">
    <location>
        <begin position="253"/>
        <end position="371"/>
    </location>
</feature>
<feature type="transmembrane region" description="Helical" evidence="6">
    <location>
        <begin position="342"/>
        <end position="365"/>
    </location>
</feature>
<name>A0A9D1AFH5_9FIRM</name>
<feature type="transmembrane region" description="Helical" evidence="6">
    <location>
        <begin position="220"/>
        <end position="238"/>
    </location>
</feature>
<evidence type="ECO:0000313" key="9">
    <source>
        <dbReference type="Proteomes" id="UP000824179"/>
    </source>
</evidence>